<evidence type="ECO:0000259" key="5">
    <source>
        <dbReference type="PROSITE" id="PS50110"/>
    </source>
</evidence>
<evidence type="ECO:0000256" key="4">
    <source>
        <dbReference type="PROSITE-ProRule" id="PRU00169"/>
    </source>
</evidence>
<feature type="modified residue" description="4-aspartylphosphate" evidence="4">
    <location>
        <position position="51"/>
    </location>
</feature>
<dbReference type="OrthoDB" id="9800897at2"/>
<reference evidence="6" key="1">
    <citation type="submission" date="2018-09" db="EMBL/GenBank/DDBJ databases">
        <title>Murine metabolic-syndrome-specific gut microbial biobank.</title>
        <authorList>
            <person name="Liu C."/>
        </authorList>
    </citation>
    <scope>NUCLEOTIDE SEQUENCE</scope>
    <source>
        <strain evidence="6">D42-62</strain>
    </source>
</reference>
<protein>
    <recommendedName>
        <fullName evidence="1">Stage 0 sporulation protein A homolog</fullName>
    </recommendedName>
</protein>
<dbReference type="EMBL" id="QZDT01000042">
    <property type="protein sequence ID" value="NBJ94547.1"/>
    <property type="molecule type" value="Genomic_DNA"/>
</dbReference>
<dbReference type="SMART" id="SM00448">
    <property type="entry name" value="REC"/>
    <property type="match status" value="1"/>
</dbReference>
<dbReference type="InterPro" id="IPR011006">
    <property type="entry name" value="CheY-like_superfamily"/>
</dbReference>
<dbReference type="GO" id="GO:0000160">
    <property type="term" value="P:phosphorelay signal transduction system"/>
    <property type="evidence" value="ECO:0007669"/>
    <property type="project" value="InterPro"/>
</dbReference>
<dbReference type="PROSITE" id="PS50110">
    <property type="entry name" value="RESPONSE_REGULATORY"/>
    <property type="match status" value="1"/>
</dbReference>
<dbReference type="AlphaFoldDB" id="A0A9X5BJ13"/>
<keyword evidence="2 4" id="KW-0597">Phosphoprotein</keyword>
<evidence type="ECO:0000256" key="3">
    <source>
        <dbReference type="ARBA" id="ARBA00024867"/>
    </source>
</evidence>
<evidence type="ECO:0000256" key="1">
    <source>
        <dbReference type="ARBA" id="ARBA00018672"/>
    </source>
</evidence>
<accession>A0A9X5BJ13</accession>
<evidence type="ECO:0000313" key="7">
    <source>
        <dbReference type="Proteomes" id="UP001154420"/>
    </source>
</evidence>
<keyword evidence="7" id="KW-1185">Reference proteome</keyword>
<dbReference type="Proteomes" id="UP001154420">
    <property type="component" value="Unassembled WGS sequence"/>
</dbReference>
<feature type="domain" description="Response regulatory" evidence="5">
    <location>
        <begin position="3"/>
        <end position="114"/>
    </location>
</feature>
<dbReference type="Gene3D" id="3.40.50.2300">
    <property type="match status" value="1"/>
</dbReference>
<evidence type="ECO:0000256" key="2">
    <source>
        <dbReference type="ARBA" id="ARBA00022553"/>
    </source>
</evidence>
<dbReference type="Pfam" id="PF00072">
    <property type="entry name" value="Response_reg"/>
    <property type="match status" value="1"/>
</dbReference>
<name>A0A9X5BJ13_9FIRM</name>
<proteinExistence type="predicted"/>
<comment type="function">
    <text evidence="3">May play the central regulatory role in sporulation. It may be an element of the effector pathway responsible for the activation of sporulation genes in response to nutritional stress. Spo0A may act in concert with spo0H (a sigma factor) to control the expression of some genes that are critical to the sporulation process.</text>
</comment>
<sequence>MKKILIVDDSPDFLDALSYILKKHYEVATAGGVEEAKEELLTSAFDVICSDYYMADGTGLNLLEFCKQEKISVPFILMSATREQHIVIEAKLHGAVFVEKTDSDLLSVIRENAD</sequence>
<dbReference type="PANTHER" id="PTHR44591">
    <property type="entry name" value="STRESS RESPONSE REGULATOR PROTEIN 1"/>
    <property type="match status" value="1"/>
</dbReference>
<dbReference type="SUPFAM" id="SSF52172">
    <property type="entry name" value="CheY-like"/>
    <property type="match status" value="1"/>
</dbReference>
<organism evidence="6 7">
    <name type="scientific">Parablautia muri</name>
    <dbReference type="NCBI Taxonomy" id="2320879"/>
    <lineage>
        <taxon>Bacteria</taxon>
        <taxon>Bacillati</taxon>
        <taxon>Bacillota</taxon>
        <taxon>Clostridia</taxon>
        <taxon>Lachnospirales</taxon>
        <taxon>Lachnospiraceae</taxon>
        <taxon>Parablautia</taxon>
    </lineage>
</organism>
<gene>
    <name evidence="6" type="ORF">D5281_18670</name>
</gene>
<comment type="caution">
    <text evidence="6">The sequence shown here is derived from an EMBL/GenBank/DDBJ whole genome shotgun (WGS) entry which is preliminary data.</text>
</comment>
<evidence type="ECO:0000313" key="6">
    <source>
        <dbReference type="EMBL" id="NBJ94547.1"/>
    </source>
</evidence>
<dbReference type="InterPro" id="IPR001789">
    <property type="entry name" value="Sig_transdc_resp-reg_receiver"/>
</dbReference>
<dbReference type="InterPro" id="IPR050595">
    <property type="entry name" value="Bact_response_regulator"/>
</dbReference>
<dbReference type="PANTHER" id="PTHR44591:SF3">
    <property type="entry name" value="RESPONSE REGULATORY DOMAIN-CONTAINING PROTEIN"/>
    <property type="match status" value="1"/>
</dbReference>
<dbReference type="CDD" id="cd00156">
    <property type="entry name" value="REC"/>
    <property type="match status" value="1"/>
</dbReference>
<dbReference type="RefSeq" id="WP_160561563.1">
    <property type="nucleotide sequence ID" value="NZ_QZDT01000042.1"/>
</dbReference>